<name>A0A6N7W6R5_9ACTO</name>
<dbReference type="PANTHER" id="PTHR30411">
    <property type="entry name" value="CYTOPLASMIC PROTEIN"/>
    <property type="match status" value="1"/>
</dbReference>
<dbReference type="SUPFAM" id="SSF55826">
    <property type="entry name" value="YbaK/ProRS associated domain"/>
    <property type="match status" value="1"/>
</dbReference>
<keyword evidence="3" id="KW-1185">Reference proteome</keyword>
<dbReference type="InterPro" id="IPR036754">
    <property type="entry name" value="YbaK/aa-tRNA-synt-asso_dom_sf"/>
</dbReference>
<comment type="caution">
    <text evidence="2">The sequence shown here is derived from an EMBL/GenBank/DDBJ whole genome shotgun (WGS) entry which is preliminary data.</text>
</comment>
<proteinExistence type="predicted"/>
<sequence>MTRQLVEYQSAPLRSNDGLTYGERVALILGVSAGQVAKTLVIDCGTELIVVIAPADREVSLKRIARTCGVKKAHLASPAQVLKATGYRPGGVSPFLRGKPPIKTWIDSSLAGHDAIYVSAGRPGAAFRVSPQELANETAARFVELTGN</sequence>
<evidence type="ECO:0000313" key="3">
    <source>
        <dbReference type="Proteomes" id="UP000470875"/>
    </source>
</evidence>
<reference evidence="2 3" key="1">
    <citation type="submission" date="2019-08" db="EMBL/GenBank/DDBJ databases">
        <title>In-depth cultivation of the pig gut microbiome towards novel bacterial diversity and tailored functional studies.</title>
        <authorList>
            <person name="Wylensek D."/>
            <person name="Hitch T.C.A."/>
            <person name="Clavel T."/>
        </authorList>
    </citation>
    <scope>NUCLEOTIDE SEQUENCE [LARGE SCALE GENOMIC DNA]</scope>
    <source>
        <strain evidence="2 3">WB03_NA08</strain>
    </source>
</reference>
<dbReference type="PANTHER" id="PTHR30411:SF1">
    <property type="entry name" value="CYTOPLASMIC PROTEIN"/>
    <property type="match status" value="1"/>
</dbReference>
<dbReference type="RefSeq" id="WP_154543652.1">
    <property type="nucleotide sequence ID" value="NZ_VULO01000003.1"/>
</dbReference>
<dbReference type="EMBL" id="VULO01000003">
    <property type="protein sequence ID" value="MSS83848.1"/>
    <property type="molecule type" value="Genomic_DNA"/>
</dbReference>
<protein>
    <submittedName>
        <fullName evidence="2">Cys-tRNA(Pro) deacylase</fullName>
    </submittedName>
</protein>
<dbReference type="AlphaFoldDB" id="A0A6N7W6R5"/>
<dbReference type="Gene3D" id="3.90.960.10">
    <property type="entry name" value="YbaK/aminoacyl-tRNA synthetase-associated domain"/>
    <property type="match status" value="1"/>
</dbReference>
<gene>
    <name evidence="2" type="ORF">FYJ24_03540</name>
</gene>
<dbReference type="Proteomes" id="UP000470875">
    <property type="component" value="Unassembled WGS sequence"/>
</dbReference>
<feature type="domain" description="YbaK/aminoacyl-tRNA synthetase-associated" evidence="1">
    <location>
        <begin position="23"/>
        <end position="135"/>
    </location>
</feature>
<evidence type="ECO:0000259" key="1">
    <source>
        <dbReference type="Pfam" id="PF04073"/>
    </source>
</evidence>
<dbReference type="Pfam" id="PF04073">
    <property type="entry name" value="tRNA_edit"/>
    <property type="match status" value="1"/>
</dbReference>
<evidence type="ECO:0000313" key="2">
    <source>
        <dbReference type="EMBL" id="MSS83848.1"/>
    </source>
</evidence>
<dbReference type="InterPro" id="IPR007214">
    <property type="entry name" value="YbaK/aa-tRNA-synth-assoc-dom"/>
</dbReference>
<dbReference type="GO" id="GO:0002161">
    <property type="term" value="F:aminoacyl-tRNA deacylase activity"/>
    <property type="evidence" value="ECO:0007669"/>
    <property type="project" value="InterPro"/>
</dbReference>
<organism evidence="2 3">
    <name type="scientific">Scrofimicrobium canadense</name>
    <dbReference type="NCBI Taxonomy" id="2652290"/>
    <lineage>
        <taxon>Bacteria</taxon>
        <taxon>Bacillati</taxon>
        <taxon>Actinomycetota</taxon>
        <taxon>Actinomycetes</taxon>
        <taxon>Actinomycetales</taxon>
        <taxon>Actinomycetaceae</taxon>
        <taxon>Scrofimicrobium</taxon>
    </lineage>
</organism>
<accession>A0A6N7W6R5</accession>